<keyword evidence="2" id="KW-1185">Reference proteome</keyword>
<evidence type="ECO:0000313" key="1">
    <source>
        <dbReference type="EMBL" id="BCJ64878.1"/>
    </source>
</evidence>
<name>A0A810MZR2_9ACTN</name>
<sequence length="194" mass="21396">MDLGGMTATDDMSDARNWTGGFYELMLVLGATDDVRFDRAVRSLWRAAGVRECRVGPGLFEAEPGAVALEVDGHLRGTLTLPSGDRVVCGAHSFRYEGIDRVELYLPLGALARVDRRIGGYPFDERSGVESLTWRAPLDRWLAELAVAVYADVPFLRALIGFEIDEDDDITAEKRYAAVLLPEPEGMEYRPATA</sequence>
<proteinExistence type="predicted"/>
<dbReference type="AlphaFoldDB" id="A0A810MZR2"/>
<dbReference type="KEGG" id="pry:Prubr_18990"/>
<organism evidence="1 2">
    <name type="scientific">Polymorphospora rubra</name>
    <dbReference type="NCBI Taxonomy" id="338584"/>
    <lineage>
        <taxon>Bacteria</taxon>
        <taxon>Bacillati</taxon>
        <taxon>Actinomycetota</taxon>
        <taxon>Actinomycetes</taxon>
        <taxon>Micromonosporales</taxon>
        <taxon>Micromonosporaceae</taxon>
        <taxon>Polymorphospora</taxon>
    </lineage>
</organism>
<reference evidence="1" key="1">
    <citation type="submission" date="2020-08" db="EMBL/GenBank/DDBJ databases">
        <title>Whole genome shotgun sequence of Polymorphospora rubra NBRC 101157.</title>
        <authorList>
            <person name="Komaki H."/>
            <person name="Tamura T."/>
        </authorList>
    </citation>
    <scope>NUCLEOTIDE SEQUENCE</scope>
    <source>
        <strain evidence="1">NBRC 101157</strain>
    </source>
</reference>
<dbReference type="Proteomes" id="UP000680866">
    <property type="component" value="Chromosome"/>
</dbReference>
<evidence type="ECO:0000313" key="2">
    <source>
        <dbReference type="Proteomes" id="UP000680866"/>
    </source>
</evidence>
<accession>A0A810MZR2</accession>
<dbReference type="EMBL" id="AP023359">
    <property type="protein sequence ID" value="BCJ64878.1"/>
    <property type="molecule type" value="Genomic_DNA"/>
</dbReference>
<gene>
    <name evidence="1" type="ORF">Prubr_18990</name>
</gene>
<protein>
    <submittedName>
        <fullName evidence="1">Uncharacterized protein</fullName>
    </submittedName>
</protein>